<protein>
    <recommendedName>
        <fullName evidence="4">DUF3558 domain-containing protein</fullName>
    </recommendedName>
</protein>
<reference evidence="3" key="1">
    <citation type="journal article" date="2019" name="Int. J. Syst. Evol. Microbiol.">
        <title>The Global Catalogue of Microorganisms (GCM) 10K type strain sequencing project: providing services to taxonomists for standard genome sequencing and annotation.</title>
        <authorList>
            <consortium name="The Broad Institute Genomics Platform"/>
            <consortium name="The Broad Institute Genome Sequencing Center for Infectious Disease"/>
            <person name="Wu L."/>
            <person name="Ma J."/>
        </authorList>
    </citation>
    <scope>NUCLEOTIDE SEQUENCE [LARGE SCALE GENOMIC DNA]</scope>
    <source>
        <strain evidence="3">TBRC 5832</strain>
    </source>
</reference>
<accession>A0ABV8J6A2</accession>
<dbReference type="Proteomes" id="UP001595867">
    <property type="component" value="Unassembled WGS sequence"/>
</dbReference>
<keyword evidence="3" id="KW-1185">Reference proteome</keyword>
<evidence type="ECO:0000313" key="2">
    <source>
        <dbReference type="EMBL" id="MFC4070557.1"/>
    </source>
</evidence>
<dbReference type="PROSITE" id="PS51257">
    <property type="entry name" value="PROKAR_LIPOPROTEIN"/>
    <property type="match status" value="1"/>
</dbReference>
<dbReference type="RefSeq" id="WP_378071430.1">
    <property type="nucleotide sequence ID" value="NZ_JBHSBL010000024.1"/>
</dbReference>
<feature type="signal peptide" evidence="1">
    <location>
        <begin position="1"/>
        <end position="22"/>
    </location>
</feature>
<keyword evidence="1" id="KW-0732">Signal</keyword>
<evidence type="ECO:0008006" key="4">
    <source>
        <dbReference type="Google" id="ProtNLM"/>
    </source>
</evidence>
<proteinExistence type="predicted"/>
<evidence type="ECO:0000313" key="3">
    <source>
        <dbReference type="Proteomes" id="UP001595867"/>
    </source>
</evidence>
<gene>
    <name evidence="2" type="ORF">ACFO0C_36970</name>
</gene>
<sequence>MIRSWSILLAGAGLAALTGCTAGDQPTPPPPSATVSAPVMPAYFASLGTTCPTLDSPESARFTRSQPGRWNLLPEKSDIIDWVDCGWRPKDADDSEAPPWVTVNIRIHLDSSTPHKSAYEYAERDFTRSRDEAMTRAGRLQPGVVRVAERDTPSGPAVVVADVDDAEITKNIDELRQTTRVGNLLVTVMLFEAKDAGGGDADKMMAELPATADAITAEVLEHMAKQQTATA</sequence>
<name>A0ABV8J6A2_9ACTN</name>
<evidence type="ECO:0000256" key="1">
    <source>
        <dbReference type="SAM" id="SignalP"/>
    </source>
</evidence>
<organism evidence="2 3">
    <name type="scientific">Actinoplanes subglobosus</name>
    <dbReference type="NCBI Taxonomy" id="1547892"/>
    <lineage>
        <taxon>Bacteria</taxon>
        <taxon>Bacillati</taxon>
        <taxon>Actinomycetota</taxon>
        <taxon>Actinomycetes</taxon>
        <taxon>Micromonosporales</taxon>
        <taxon>Micromonosporaceae</taxon>
        <taxon>Actinoplanes</taxon>
    </lineage>
</organism>
<comment type="caution">
    <text evidence="2">The sequence shown here is derived from an EMBL/GenBank/DDBJ whole genome shotgun (WGS) entry which is preliminary data.</text>
</comment>
<feature type="chain" id="PRO_5046398758" description="DUF3558 domain-containing protein" evidence="1">
    <location>
        <begin position="23"/>
        <end position="231"/>
    </location>
</feature>
<dbReference type="EMBL" id="JBHSBL010000024">
    <property type="protein sequence ID" value="MFC4070557.1"/>
    <property type="molecule type" value="Genomic_DNA"/>
</dbReference>